<evidence type="ECO:0000313" key="2">
    <source>
        <dbReference type="Proteomes" id="UP000078599"/>
    </source>
</evidence>
<protein>
    <recommendedName>
        <fullName evidence="3">DUF4089 domain-containing protein</fullName>
    </recommendedName>
</protein>
<dbReference type="Proteomes" id="UP000078599">
    <property type="component" value="Unassembled WGS sequence"/>
</dbReference>
<keyword evidence="2" id="KW-1185">Reference proteome</keyword>
<dbReference type="RefSeq" id="WP_041609058.1">
    <property type="nucleotide sequence ID" value="NC_014145.1"/>
</dbReference>
<reference evidence="1 2" key="1">
    <citation type="submission" date="2015-03" db="EMBL/GenBank/DDBJ databases">
        <authorList>
            <person name="Regsiter A."/>
            <person name="william w."/>
        </authorList>
    </citation>
    <scope>NUCLEOTIDE SEQUENCE [LARGE SCALE GENOMIC DNA]</scope>
    <source>
        <strain evidence="1 2">CB1</strain>
    </source>
</reference>
<dbReference type="InterPro" id="IPR025148">
    <property type="entry name" value="AtzG-like"/>
</dbReference>
<name>A0ABP1Z391_THIA3</name>
<gene>
    <name evidence="1" type="ORF">THICB1_160063</name>
</gene>
<organism evidence="1 2">
    <name type="scientific">Thiomonas arsenitoxydans (strain DSM 22701 / CIP 110005 / 3As)</name>
    <dbReference type="NCBI Taxonomy" id="426114"/>
    <lineage>
        <taxon>Bacteria</taxon>
        <taxon>Pseudomonadati</taxon>
        <taxon>Pseudomonadota</taxon>
        <taxon>Betaproteobacteria</taxon>
        <taxon>Burkholderiales</taxon>
        <taxon>Thiomonas</taxon>
    </lineage>
</organism>
<evidence type="ECO:0000313" key="1">
    <source>
        <dbReference type="EMBL" id="CQR31081.1"/>
    </source>
</evidence>
<sequence>MQHTPTPSADAPSHIDTVRCAATQLDLVLTDDALQRVADQWARLQTMASALTQEPLGIADEPAPVFTP</sequence>
<dbReference type="Pfam" id="PF13318">
    <property type="entry name" value="AtzG-like"/>
    <property type="match status" value="1"/>
</dbReference>
<comment type="caution">
    <text evidence="1">The sequence shown here is derived from an EMBL/GenBank/DDBJ whole genome shotgun (WGS) entry which is preliminary data.</text>
</comment>
<proteinExistence type="predicted"/>
<accession>A0ABP1Z391</accession>
<dbReference type="EMBL" id="CTRI01000008">
    <property type="protein sequence ID" value="CQR31081.1"/>
    <property type="molecule type" value="Genomic_DNA"/>
</dbReference>
<evidence type="ECO:0008006" key="3">
    <source>
        <dbReference type="Google" id="ProtNLM"/>
    </source>
</evidence>